<gene>
    <name evidence="2" type="ORF">EZS27_015723</name>
</gene>
<protein>
    <submittedName>
        <fullName evidence="2">Uncharacterized protein</fullName>
    </submittedName>
</protein>
<evidence type="ECO:0000313" key="2">
    <source>
        <dbReference type="EMBL" id="KAA6336096.1"/>
    </source>
</evidence>
<proteinExistence type="predicted"/>
<keyword evidence="1" id="KW-1133">Transmembrane helix</keyword>
<reference evidence="2" key="1">
    <citation type="submission" date="2019-03" db="EMBL/GenBank/DDBJ databases">
        <title>Single cell metagenomics reveals metabolic interactions within the superorganism composed of flagellate Streblomastix strix and complex community of Bacteroidetes bacteria on its surface.</title>
        <authorList>
            <person name="Treitli S.C."/>
            <person name="Kolisko M."/>
            <person name="Husnik F."/>
            <person name="Keeling P."/>
            <person name="Hampl V."/>
        </authorList>
    </citation>
    <scope>NUCLEOTIDE SEQUENCE</scope>
    <source>
        <strain evidence="2">STM</strain>
    </source>
</reference>
<organism evidence="2">
    <name type="scientific">termite gut metagenome</name>
    <dbReference type="NCBI Taxonomy" id="433724"/>
    <lineage>
        <taxon>unclassified sequences</taxon>
        <taxon>metagenomes</taxon>
        <taxon>organismal metagenomes</taxon>
    </lineage>
</organism>
<accession>A0A5J4RQ97</accession>
<name>A0A5J4RQ97_9ZZZZ</name>
<feature type="transmembrane region" description="Helical" evidence="1">
    <location>
        <begin position="44"/>
        <end position="64"/>
    </location>
</feature>
<dbReference type="AlphaFoldDB" id="A0A5J4RQ97"/>
<comment type="caution">
    <text evidence="2">The sequence shown here is derived from an EMBL/GenBank/DDBJ whole genome shotgun (WGS) entry which is preliminary data.</text>
</comment>
<keyword evidence="1" id="KW-0812">Transmembrane</keyword>
<evidence type="ECO:0000256" key="1">
    <source>
        <dbReference type="SAM" id="Phobius"/>
    </source>
</evidence>
<sequence>MNLQVEYKDSAGQINHQSHLMICLTFVKHLAISGQEIHQMYKNLFVQLGCFSIITTTYRVHLLIMTISVSRKFSYLTQQEKANF</sequence>
<keyword evidence="1" id="KW-0472">Membrane</keyword>
<dbReference type="EMBL" id="SNRY01000828">
    <property type="protein sequence ID" value="KAA6336096.1"/>
    <property type="molecule type" value="Genomic_DNA"/>
</dbReference>